<dbReference type="Proteomes" id="UP001148662">
    <property type="component" value="Unassembled WGS sequence"/>
</dbReference>
<evidence type="ECO:0000313" key="1">
    <source>
        <dbReference type="EMBL" id="KAJ3537853.1"/>
    </source>
</evidence>
<comment type="caution">
    <text evidence="1">The sequence shown here is derived from an EMBL/GenBank/DDBJ whole genome shotgun (WGS) entry which is preliminary data.</text>
</comment>
<gene>
    <name evidence="1" type="ORF">NM688_g6611</name>
</gene>
<name>A0ACC1SE87_9APHY</name>
<reference evidence="1" key="1">
    <citation type="submission" date="2022-07" db="EMBL/GenBank/DDBJ databases">
        <title>Genome Sequence of Phlebia brevispora.</title>
        <authorList>
            <person name="Buettner E."/>
        </authorList>
    </citation>
    <scope>NUCLEOTIDE SEQUENCE</scope>
    <source>
        <strain evidence="1">MPL23</strain>
    </source>
</reference>
<dbReference type="EMBL" id="JANHOG010001391">
    <property type="protein sequence ID" value="KAJ3537853.1"/>
    <property type="molecule type" value="Genomic_DNA"/>
</dbReference>
<organism evidence="1 2">
    <name type="scientific">Phlebia brevispora</name>
    <dbReference type="NCBI Taxonomy" id="194682"/>
    <lineage>
        <taxon>Eukaryota</taxon>
        <taxon>Fungi</taxon>
        <taxon>Dikarya</taxon>
        <taxon>Basidiomycota</taxon>
        <taxon>Agaricomycotina</taxon>
        <taxon>Agaricomycetes</taxon>
        <taxon>Polyporales</taxon>
        <taxon>Meruliaceae</taxon>
        <taxon>Phlebia</taxon>
    </lineage>
</organism>
<accession>A0ACC1SE87</accession>
<evidence type="ECO:0000313" key="2">
    <source>
        <dbReference type="Proteomes" id="UP001148662"/>
    </source>
</evidence>
<sequence>MNPAQVAHGPGLIGAFLNVFLFGIMTTQVYYYVTNYKKDRLWIRIFVLTLLVADCVNSIFDIYWLYTDIIYHFGDASAIALSDWRLATDPATVAIIATSVQMFFAWRVKVLTGNIWITIIVITTAFISLCGGLGTAIAIPWVGRYSLFYRFDQVATVWLIATAICDTVIALSLTWYLRKHKTGVTSTDDILDKLSRLTVQNGAITAVWAIVDLILFLTIPTGVHLAMNLPLAKLYTNSLMSSLNSRDIWKFHGNSAESEDARAAKSGPMPEFLTLSMHTQTRPEVMVHVEQHEMIDIEAERETDVKWSEHSTNGEDVPYKPGSVV</sequence>
<proteinExistence type="predicted"/>
<protein>
    <submittedName>
        <fullName evidence="1">Uncharacterized protein</fullName>
    </submittedName>
</protein>
<keyword evidence="2" id="KW-1185">Reference proteome</keyword>